<dbReference type="STRING" id="1121449.SAMN02745704_00655"/>
<evidence type="ECO:0000259" key="5">
    <source>
        <dbReference type="PROSITE" id="PS50977"/>
    </source>
</evidence>
<evidence type="ECO:0000256" key="1">
    <source>
        <dbReference type="ARBA" id="ARBA00023015"/>
    </source>
</evidence>
<dbReference type="InterPro" id="IPR009057">
    <property type="entry name" value="Homeodomain-like_sf"/>
</dbReference>
<feature type="domain" description="HTH tetR-type" evidence="5">
    <location>
        <begin position="11"/>
        <end position="71"/>
    </location>
</feature>
<evidence type="ECO:0000313" key="7">
    <source>
        <dbReference type="Proteomes" id="UP000190027"/>
    </source>
</evidence>
<dbReference type="Gene3D" id="1.10.357.10">
    <property type="entry name" value="Tetracycline Repressor, domain 2"/>
    <property type="match status" value="1"/>
</dbReference>
<dbReference type="InterPro" id="IPR001647">
    <property type="entry name" value="HTH_TetR"/>
</dbReference>
<keyword evidence="7" id="KW-1185">Reference proteome</keyword>
<dbReference type="GO" id="GO:0003700">
    <property type="term" value="F:DNA-binding transcription factor activity"/>
    <property type="evidence" value="ECO:0007669"/>
    <property type="project" value="TreeGrafter"/>
</dbReference>
<dbReference type="PANTHER" id="PTHR30055">
    <property type="entry name" value="HTH-TYPE TRANSCRIPTIONAL REGULATOR RUTR"/>
    <property type="match status" value="1"/>
</dbReference>
<name>A0A1T4WAS6_9BACT</name>
<keyword evidence="1" id="KW-0805">Transcription regulation</keyword>
<dbReference type="EMBL" id="FUYC01000002">
    <property type="protein sequence ID" value="SKA74390.1"/>
    <property type="molecule type" value="Genomic_DNA"/>
</dbReference>
<gene>
    <name evidence="6" type="ORF">SAMN02745704_00655</name>
</gene>
<evidence type="ECO:0000256" key="4">
    <source>
        <dbReference type="PROSITE-ProRule" id="PRU00335"/>
    </source>
</evidence>
<dbReference type="SUPFAM" id="SSF48498">
    <property type="entry name" value="Tetracyclin repressor-like, C-terminal domain"/>
    <property type="match status" value="1"/>
</dbReference>
<dbReference type="RefSeq" id="WP_078716222.1">
    <property type="nucleotide sequence ID" value="NZ_FUYC01000002.1"/>
</dbReference>
<evidence type="ECO:0000256" key="3">
    <source>
        <dbReference type="ARBA" id="ARBA00023163"/>
    </source>
</evidence>
<dbReference type="Pfam" id="PF00440">
    <property type="entry name" value="TetR_N"/>
    <property type="match status" value="1"/>
</dbReference>
<dbReference type="SUPFAM" id="SSF46689">
    <property type="entry name" value="Homeodomain-like"/>
    <property type="match status" value="1"/>
</dbReference>
<proteinExistence type="predicted"/>
<dbReference type="Proteomes" id="UP000190027">
    <property type="component" value="Unassembled WGS sequence"/>
</dbReference>
<keyword evidence="3" id="KW-0804">Transcription</keyword>
<organism evidence="6 7">
    <name type="scientific">Paucidesulfovibrio gracilis DSM 16080</name>
    <dbReference type="NCBI Taxonomy" id="1121449"/>
    <lineage>
        <taxon>Bacteria</taxon>
        <taxon>Pseudomonadati</taxon>
        <taxon>Thermodesulfobacteriota</taxon>
        <taxon>Desulfovibrionia</taxon>
        <taxon>Desulfovibrionales</taxon>
        <taxon>Desulfovibrionaceae</taxon>
        <taxon>Paucidesulfovibrio</taxon>
    </lineage>
</organism>
<feature type="DNA-binding region" description="H-T-H motif" evidence="4">
    <location>
        <begin position="34"/>
        <end position="53"/>
    </location>
</feature>
<dbReference type="InterPro" id="IPR036271">
    <property type="entry name" value="Tet_transcr_reg_TetR-rel_C_sf"/>
</dbReference>
<accession>A0A1T4WAS6</accession>
<dbReference type="GO" id="GO:0000976">
    <property type="term" value="F:transcription cis-regulatory region binding"/>
    <property type="evidence" value="ECO:0007669"/>
    <property type="project" value="TreeGrafter"/>
</dbReference>
<dbReference type="PROSITE" id="PS50977">
    <property type="entry name" value="HTH_TETR_2"/>
    <property type="match status" value="1"/>
</dbReference>
<protein>
    <submittedName>
        <fullName evidence="6">Transcriptional regulator, TetR family</fullName>
    </submittedName>
</protein>
<dbReference type="OrthoDB" id="3249at2"/>
<dbReference type="InterPro" id="IPR050109">
    <property type="entry name" value="HTH-type_TetR-like_transc_reg"/>
</dbReference>
<reference evidence="6 7" key="1">
    <citation type="submission" date="2017-02" db="EMBL/GenBank/DDBJ databases">
        <authorList>
            <person name="Peterson S.W."/>
        </authorList>
    </citation>
    <scope>NUCLEOTIDE SEQUENCE [LARGE SCALE GENOMIC DNA]</scope>
    <source>
        <strain evidence="6 7">DSM 16080</strain>
    </source>
</reference>
<dbReference type="PANTHER" id="PTHR30055:SF234">
    <property type="entry name" value="HTH-TYPE TRANSCRIPTIONAL REGULATOR BETI"/>
    <property type="match status" value="1"/>
</dbReference>
<evidence type="ECO:0000256" key="2">
    <source>
        <dbReference type="ARBA" id="ARBA00023125"/>
    </source>
</evidence>
<evidence type="ECO:0000313" key="6">
    <source>
        <dbReference type="EMBL" id="SKA74390.1"/>
    </source>
</evidence>
<keyword evidence="2 4" id="KW-0238">DNA-binding</keyword>
<sequence length="207" mass="23121">MNEEHTPRLHTQERKAQIAQAALELAANGIRAVTVSAVAEAVGVVPSALYRHYKNRNEMLRAAFMHLRSMLEENVRASSMEPDTLIALERFWQRHIGLILSQGAVPRILFSEDVAGSGSPFRDMLIAGQDNLVAGIAAIIARGQEAGTIRSDAYAKDLAILFLGQMLLPVHMHFIRQGEFDLQAQVQRNWKVVRDMLRAKRPEEETA</sequence>
<dbReference type="AlphaFoldDB" id="A0A1T4WAS6"/>